<feature type="domain" description="DNA-binding protein Rv2175c wHTH" evidence="2">
    <location>
        <begin position="3"/>
        <end position="59"/>
    </location>
</feature>
<dbReference type="Pfam" id="PF18367">
    <property type="entry name" value="Rv2175c_C"/>
    <property type="match status" value="1"/>
</dbReference>
<dbReference type="InterPro" id="IPR041098">
    <property type="entry name" value="Rv2175c_C"/>
</dbReference>
<feature type="domain" description="Rv2175c C-terminal" evidence="1">
    <location>
        <begin position="66"/>
        <end position="120"/>
    </location>
</feature>
<sequence length="121" mass="13332">MASLPLSIDILPDDVETVDLDEAARRLGVSSNRVRTLIRDHNLLAASRGGVPVIPRAFFGPDGLAKHFEGLVRTLLDGGYTRDDAMSWLFTEQEDLGLRPADALHTHSAREIIRRAQAQAF</sequence>
<dbReference type="GO" id="GO:0003677">
    <property type="term" value="F:DNA binding"/>
    <property type="evidence" value="ECO:0007669"/>
    <property type="project" value="UniProtKB-KW"/>
</dbReference>
<dbReference type="InterPro" id="IPR048576">
    <property type="entry name" value="Rv2175c_wHTH"/>
</dbReference>
<evidence type="ECO:0000259" key="2">
    <source>
        <dbReference type="Pfam" id="PF21531"/>
    </source>
</evidence>
<evidence type="ECO:0000313" key="4">
    <source>
        <dbReference type="Proteomes" id="UP000444960"/>
    </source>
</evidence>
<accession>A0A7I9VDC3</accession>
<organism evidence="3 4">
    <name type="scientific">Gordonia spumicola</name>
    <dbReference type="NCBI Taxonomy" id="589161"/>
    <lineage>
        <taxon>Bacteria</taxon>
        <taxon>Bacillati</taxon>
        <taxon>Actinomycetota</taxon>
        <taxon>Actinomycetes</taxon>
        <taxon>Mycobacteriales</taxon>
        <taxon>Gordoniaceae</taxon>
        <taxon>Gordonia</taxon>
    </lineage>
</organism>
<evidence type="ECO:0000259" key="1">
    <source>
        <dbReference type="Pfam" id="PF18367"/>
    </source>
</evidence>
<dbReference type="RefSeq" id="WP_161896877.1">
    <property type="nucleotide sequence ID" value="NZ_BJOV01000005.1"/>
</dbReference>
<reference evidence="4" key="1">
    <citation type="submission" date="2019-06" db="EMBL/GenBank/DDBJ databases">
        <title>Gordonia isolated from sludge of a wastewater treatment plant.</title>
        <authorList>
            <person name="Tamura T."/>
            <person name="Aoyama K."/>
            <person name="Kang Y."/>
            <person name="Saito S."/>
            <person name="Akiyama N."/>
            <person name="Yazawa K."/>
            <person name="Gonoi T."/>
            <person name="Mikami Y."/>
        </authorList>
    </citation>
    <scope>NUCLEOTIDE SEQUENCE [LARGE SCALE GENOMIC DNA]</scope>
    <source>
        <strain evidence="4">NBRC 107696</strain>
    </source>
</reference>
<evidence type="ECO:0000313" key="3">
    <source>
        <dbReference type="EMBL" id="GEE03355.1"/>
    </source>
</evidence>
<dbReference type="AlphaFoldDB" id="A0A7I9VDC3"/>
<proteinExistence type="predicted"/>
<gene>
    <name evidence="3" type="ORF">nbrc107696_38010</name>
</gene>
<keyword evidence="4" id="KW-1185">Reference proteome</keyword>
<dbReference type="Proteomes" id="UP000444960">
    <property type="component" value="Unassembled WGS sequence"/>
</dbReference>
<dbReference type="EMBL" id="BJOV01000005">
    <property type="protein sequence ID" value="GEE03355.1"/>
    <property type="molecule type" value="Genomic_DNA"/>
</dbReference>
<keyword evidence="3" id="KW-0238">DNA-binding</keyword>
<dbReference type="Pfam" id="PF21531">
    <property type="entry name" value="Rv2175c_wHTH"/>
    <property type="match status" value="1"/>
</dbReference>
<comment type="caution">
    <text evidence="3">The sequence shown here is derived from an EMBL/GenBank/DDBJ whole genome shotgun (WGS) entry which is preliminary data.</text>
</comment>
<name>A0A7I9VDC3_9ACTN</name>
<protein>
    <submittedName>
        <fullName evidence="3">DNA-binding protein</fullName>
    </submittedName>
</protein>
<dbReference type="OrthoDB" id="3784042at2"/>